<proteinExistence type="inferred from homology"/>
<dbReference type="InterPro" id="IPR051206">
    <property type="entry name" value="NAMLAA_amidase_2"/>
</dbReference>
<evidence type="ECO:0000256" key="4">
    <source>
        <dbReference type="ARBA" id="ARBA00007553"/>
    </source>
</evidence>
<evidence type="ECO:0000256" key="7">
    <source>
        <dbReference type="ARBA" id="ARBA00022723"/>
    </source>
</evidence>
<sequence length="184" mass="20278">MVFEGLLAGAIFCPCDNFNQRPDGAEISLLVIHNISLPAGCFGTGQVHRLFQNNLDCQADPSFADLEGLEVSSHLFIERDGTISQFVNFADRAWHAGVSNFRGSDNCNDFSIGIELEGCDDELYELEQYHALARTAASILKAYPAITPDRIVGHSDIAPGRKTDPGESFDWSMFRRLMAAEIMC</sequence>
<evidence type="ECO:0000313" key="14">
    <source>
        <dbReference type="EMBL" id="CAH0991359.1"/>
    </source>
</evidence>
<evidence type="ECO:0000313" key="15">
    <source>
        <dbReference type="Proteomes" id="UP000838100"/>
    </source>
</evidence>
<dbReference type="SMART" id="SM00644">
    <property type="entry name" value="Ami_2"/>
    <property type="match status" value="1"/>
</dbReference>
<gene>
    <name evidence="14" type="primary">ampD</name>
    <name evidence="14" type="ORF">SIN8267_01462</name>
</gene>
<organism evidence="14 15">
    <name type="scientific">Sinobacterium norvegicum</name>
    <dbReference type="NCBI Taxonomy" id="1641715"/>
    <lineage>
        <taxon>Bacteria</taxon>
        <taxon>Pseudomonadati</taxon>
        <taxon>Pseudomonadota</taxon>
        <taxon>Gammaproteobacteria</taxon>
        <taxon>Cellvibrionales</taxon>
        <taxon>Spongiibacteraceae</taxon>
        <taxon>Sinobacterium</taxon>
    </lineage>
</organism>
<comment type="caution">
    <text evidence="14">The sequence shown here is derived from an EMBL/GenBank/DDBJ whole genome shotgun (WGS) entry which is preliminary data.</text>
</comment>
<feature type="domain" description="N-acetylmuramoyl-L-alanine amidase" evidence="13">
    <location>
        <begin position="15"/>
        <end position="166"/>
    </location>
</feature>
<dbReference type="SUPFAM" id="SSF55846">
    <property type="entry name" value="N-acetylmuramoyl-L-alanine amidase-like"/>
    <property type="match status" value="1"/>
</dbReference>
<dbReference type="InterPro" id="IPR036505">
    <property type="entry name" value="Amidase/PGRP_sf"/>
</dbReference>
<evidence type="ECO:0000256" key="12">
    <source>
        <dbReference type="ARBA" id="ARBA00042615"/>
    </source>
</evidence>
<comment type="catalytic activity">
    <reaction evidence="1">
        <text>Hydrolyzes the link between N-acetylmuramoyl residues and L-amino acid residues in certain cell-wall glycopeptides.</text>
        <dbReference type="EC" id="3.5.1.28"/>
    </reaction>
</comment>
<comment type="subcellular location">
    <subcellularLocation>
        <location evidence="3">Cytoplasm</location>
    </subcellularLocation>
</comment>
<evidence type="ECO:0000256" key="5">
    <source>
        <dbReference type="ARBA" id="ARBA00011901"/>
    </source>
</evidence>
<comment type="cofactor">
    <cofactor evidence="2">
        <name>Zn(2+)</name>
        <dbReference type="ChEBI" id="CHEBI:29105"/>
    </cofactor>
</comment>
<keyword evidence="6" id="KW-0963">Cytoplasm</keyword>
<reference evidence="14" key="1">
    <citation type="submission" date="2021-12" db="EMBL/GenBank/DDBJ databases">
        <authorList>
            <person name="Rodrigo-Torres L."/>
            <person name="Arahal R. D."/>
            <person name="Lucena T."/>
        </authorList>
    </citation>
    <scope>NUCLEOTIDE SEQUENCE</scope>
    <source>
        <strain evidence="14">CECT 8267</strain>
    </source>
</reference>
<dbReference type="NCBIfam" id="NF008758">
    <property type="entry name" value="PRK11789.1"/>
    <property type="match status" value="1"/>
</dbReference>
<evidence type="ECO:0000256" key="11">
    <source>
        <dbReference type="ARBA" id="ARBA00039257"/>
    </source>
</evidence>
<keyword evidence="15" id="KW-1185">Reference proteome</keyword>
<dbReference type="CDD" id="cd06583">
    <property type="entry name" value="PGRP"/>
    <property type="match status" value="1"/>
</dbReference>
<evidence type="ECO:0000259" key="13">
    <source>
        <dbReference type="SMART" id="SM00644"/>
    </source>
</evidence>
<name>A0ABN8EJN0_9GAMM</name>
<evidence type="ECO:0000256" key="3">
    <source>
        <dbReference type="ARBA" id="ARBA00004496"/>
    </source>
</evidence>
<keyword evidence="9" id="KW-0862">Zinc</keyword>
<evidence type="ECO:0000256" key="8">
    <source>
        <dbReference type="ARBA" id="ARBA00022801"/>
    </source>
</evidence>
<dbReference type="EC" id="3.5.1.28" evidence="5"/>
<protein>
    <recommendedName>
        <fullName evidence="11">1,6-anhydro-N-acetylmuramyl-L-alanine amidase AmpD</fullName>
        <ecNumber evidence="5">3.5.1.28</ecNumber>
    </recommendedName>
    <alternativeName>
        <fullName evidence="12">N-acetylmuramoyl-L-alanine amidase</fullName>
    </alternativeName>
</protein>
<dbReference type="GO" id="GO:0008745">
    <property type="term" value="F:N-acetylmuramoyl-L-alanine amidase activity"/>
    <property type="evidence" value="ECO:0007669"/>
    <property type="project" value="UniProtKB-EC"/>
</dbReference>
<evidence type="ECO:0000256" key="1">
    <source>
        <dbReference type="ARBA" id="ARBA00001561"/>
    </source>
</evidence>
<evidence type="ECO:0000256" key="9">
    <source>
        <dbReference type="ARBA" id="ARBA00022833"/>
    </source>
</evidence>
<keyword evidence="10" id="KW-0961">Cell wall biogenesis/degradation</keyword>
<keyword evidence="7" id="KW-0479">Metal-binding</keyword>
<evidence type="ECO:0000256" key="2">
    <source>
        <dbReference type="ARBA" id="ARBA00001947"/>
    </source>
</evidence>
<dbReference type="PANTHER" id="PTHR30417">
    <property type="entry name" value="N-ACETYLMURAMOYL-L-ALANINE AMIDASE AMID"/>
    <property type="match status" value="1"/>
</dbReference>
<dbReference type="Pfam" id="PF01510">
    <property type="entry name" value="Amidase_2"/>
    <property type="match status" value="1"/>
</dbReference>
<comment type="similarity">
    <text evidence="4">Belongs to the N-acetylmuramoyl-L-alanine amidase 2 family.</text>
</comment>
<evidence type="ECO:0000256" key="10">
    <source>
        <dbReference type="ARBA" id="ARBA00023316"/>
    </source>
</evidence>
<dbReference type="PANTHER" id="PTHR30417:SF4">
    <property type="entry name" value="1,6-ANHYDRO-N-ACETYLMURAMYL-L-ALANINE AMIDASE AMPD"/>
    <property type="match status" value="1"/>
</dbReference>
<dbReference type="Gene3D" id="3.40.80.10">
    <property type="entry name" value="Peptidoglycan recognition protein-like"/>
    <property type="match status" value="1"/>
</dbReference>
<dbReference type="InterPro" id="IPR002502">
    <property type="entry name" value="Amidase_domain"/>
</dbReference>
<accession>A0ABN8EJN0</accession>
<dbReference type="Proteomes" id="UP000838100">
    <property type="component" value="Unassembled WGS sequence"/>
</dbReference>
<keyword evidence="8 14" id="KW-0378">Hydrolase</keyword>
<dbReference type="EMBL" id="CAKLPX010000001">
    <property type="protein sequence ID" value="CAH0991359.1"/>
    <property type="molecule type" value="Genomic_DNA"/>
</dbReference>
<evidence type="ECO:0000256" key="6">
    <source>
        <dbReference type="ARBA" id="ARBA00022490"/>
    </source>
</evidence>